<dbReference type="eggNOG" id="COG1173">
    <property type="taxonomic scope" value="Bacteria"/>
</dbReference>
<reference evidence="9 10" key="1">
    <citation type="submission" date="2008-10" db="EMBL/GenBank/DDBJ databases">
        <title>Draft genome sequence of Desulvovibrio piger (ATCC 29098).</title>
        <authorList>
            <person name="Sudarsanam P."/>
            <person name="Ley R."/>
            <person name="Guruge J."/>
            <person name="Turnbaugh P.J."/>
            <person name="Mahowald M."/>
            <person name="Liep D."/>
            <person name="Gordon J."/>
        </authorList>
    </citation>
    <scope>NUCLEOTIDE SEQUENCE [LARGE SCALE GENOMIC DNA]</scope>
    <source>
        <strain evidence="9 10">ATCC 29098</strain>
    </source>
</reference>
<feature type="transmembrane region" description="Helical" evidence="7">
    <location>
        <begin position="150"/>
        <end position="170"/>
    </location>
</feature>
<dbReference type="CDD" id="cd06261">
    <property type="entry name" value="TM_PBP2"/>
    <property type="match status" value="1"/>
</dbReference>
<evidence type="ECO:0000256" key="1">
    <source>
        <dbReference type="ARBA" id="ARBA00004651"/>
    </source>
</evidence>
<dbReference type="RefSeq" id="WP_006006702.1">
    <property type="nucleotide sequence ID" value="NZ_DS996359.1"/>
</dbReference>
<keyword evidence="2 7" id="KW-0813">Transport</keyword>
<reference evidence="9 10" key="2">
    <citation type="submission" date="2008-10" db="EMBL/GenBank/DDBJ databases">
        <authorList>
            <person name="Fulton L."/>
            <person name="Clifton S."/>
            <person name="Fulton B."/>
            <person name="Xu J."/>
            <person name="Minx P."/>
            <person name="Pepin K.H."/>
            <person name="Johnson M."/>
            <person name="Bhonagiri V."/>
            <person name="Nash W.E."/>
            <person name="Mardis E.R."/>
            <person name="Wilson R.K."/>
        </authorList>
    </citation>
    <scope>NUCLEOTIDE SEQUENCE [LARGE SCALE GENOMIC DNA]</scope>
    <source>
        <strain evidence="9 10">ATCC 29098</strain>
    </source>
</reference>
<keyword evidence="5 7" id="KW-1133">Transmembrane helix</keyword>
<feature type="domain" description="ABC transmembrane type-1" evidence="8">
    <location>
        <begin position="111"/>
        <end position="302"/>
    </location>
</feature>
<accession>B6WUE8</accession>
<name>B6WUE8_9BACT</name>
<dbReference type="PANTHER" id="PTHR43386:SF1">
    <property type="entry name" value="D,D-DIPEPTIDE TRANSPORT SYSTEM PERMEASE PROTEIN DDPC-RELATED"/>
    <property type="match status" value="1"/>
</dbReference>
<dbReference type="Pfam" id="PF00528">
    <property type="entry name" value="BPD_transp_1"/>
    <property type="match status" value="1"/>
</dbReference>
<dbReference type="OrthoDB" id="9783218at2"/>
<dbReference type="AlphaFoldDB" id="B6WUE8"/>
<evidence type="ECO:0000256" key="6">
    <source>
        <dbReference type="ARBA" id="ARBA00023136"/>
    </source>
</evidence>
<dbReference type="PROSITE" id="PS50928">
    <property type="entry name" value="ABC_TM1"/>
    <property type="match status" value="1"/>
</dbReference>
<dbReference type="HOGENOM" id="CLU_028518_1_4_7"/>
<feature type="transmembrane region" description="Helical" evidence="7">
    <location>
        <begin position="50"/>
        <end position="72"/>
    </location>
</feature>
<evidence type="ECO:0000313" key="10">
    <source>
        <dbReference type="Proteomes" id="UP000003676"/>
    </source>
</evidence>
<keyword evidence="4 7" id="KW-0812">Transmembrane</keyword>
<feature type="transmembrane region" description="Helical" evidence="7">
    <location>
        <begin position="115"/>
        <end position="138"/>
    </location>
</feature>
<dbReference type="Proteomes" id="UP000003676">
    <property type="component" value="Unassembled WGS sequence"/>
</dbReference>
<dbReference type="EMBL" id="ABXU01000051">
    <property type="protein sequence ID" value="EEB33402.1"/>
    <property type="molecule type" value="Genomic_DNA"/>
</dbReference>
<dbReference type="GO" id="GO:0055085">
    <property type="term" value="P:transmembrane transport"/>
    <property type="evidence" value="ECO:0007669"/>
    <property type="project" value="InterPro"/>
</dbReference>
<comment type="caution">
    <text evidence="9">The sequence shown here is derived from an EMBL/GenBank/DDBJ whole genome shotgun (WGS) entry which is preliminary data.</text>
</comment>
<feature type="transmembrane region" description="Helical" evidence="7">
    <location>
        <begin position="229"/>
        <end position="260"/>
    </location>
</feature>
<dbReference type="GO" id="GO:0005886">
    <property type="term" value="C:plasma membrane"/>
    <property type="evidence" value="ECO:0007669"/>
    <property type="project" value="UniProtKB-SubCell"/>
</dbReference>
<dbReference type="InterPro" id="IPR050366">
    <property type="entry name" value="BP-dependent_transpt_permease"/>
</dbReference>
<proteinExistence type="inferred from homology"/>
<evidence type="ECO:0000256" key="7">
    <source>
        <dbReference type="RuleBase" id="RU363032"/>
    </source>
</evidence>
<dbReference type="InterPro" id="IPR000515">
    <property type="entry name" value="MetI-like"/>
</dbReference>
<evidence type="ECO:0000256" key="2">
    <source>
        <dbReference type="ARBA" id="ARBA00022448"/>
    </source>
</evidence>
<feature type="transmembrane region" description="Helical" evidence="7">
    <location>
        <begin position="176"/>
        <end position="194"/>
    </location>
</feature>
<evidence type="ECO:0000256" key="4">
    <source>
        <dbReference type="ARBA" id="ARBA00022692"/>
    </source>
</evidence>
<protein>
    <submittedName>
        <fullName evidence="9">Dipeptide transport system permease protein DppC</fullName>
    </submittedName>
</protein>
<gene>
    <name evidence="9" type="primary">dppC</name>
    <name evidence="9" type="ORF">DESPIG_01706</name>
</gene>
<evidence type="ECO:0000313" key="9">
    <source>
        <dbReference type="EMBL" id="EEB33402.1"/>
    </source>
</evidence>
<dbReference type="PANTHER" id="PTHR43386">
    <property type="entry name" value="OLIGOPEPTIDE TRANSPORT SYSTEM PERMEASE PROTEIN APPC"/>
    <property type="match status" value="1"/>
</dbReference>
<organism evidence="9 10">
    <name type="scientific">Desulfovibrio piger ATCC 29098</name>
    <dbReference type="NCBI Taxonomy" id="411464"/>
    <lineage>
        <taxon>Bacteria</taxon>
        <taxon>Pseudomonadati</taxon>
        <taxon>Thermodesulfobacteriota</taxon>
        <taxon>Desulfovibrionia</taxon>
        <taxon>Desulfovibrionales</taxon>
        <taxon>Desulfovibrionaceae</taxon>
        <taxon>Desulfovibrio</taxon>
    </lineage>
</organism>
<comment type="similarity">
    <text evidence="7">Belongs to the binding-protein-dependent transport system permease family.</text>
</comment>
<sequence>MGDPRTASHAAVTRPEEALPDDAFELVGAGWREHRPALRRPGWRQRLARLPLLPLGLLLLLVLGCLCAPWLANHDPAEFYLADRNTPPGSRFFFGTDSLGRDIYSIIWFGGRASLLIGLLSAAVITVLGVAYGCLSGIAPARTDALLMRLVELVQSIPVLLVLLLAVSLLGPQNALSIALLIGVTGWFALARIVRGEVRQIRHCEYILASRCMGGSFGWIMRRHLVPNVVSAILFVVISAVSTSIAMESTLSFLGLGLPVDELSWGSMLALADKALLLNTWWVILIPGLFLVTALLCITSLGHHFRRNSVRGPSNL</sequence>
<keyword evidence="3" id="KW-1003">Cell membrane</keyword>
<evidence type="ECO:0000256" key="3">
    <source>
        <dbReference type="ARBA" id="ARBA00022475"/>
    </source>
</evidence>
<dbReference type="SUPFAM" id="SSF161098">
    <property type="entry name" value="MetI-like"/>
    <property type="match status" value="1"/>
</dbReference>
<evidence type="ECO:0000259" key="8">
    <source>
        <dbReference type="PROSITE" id="PS50928"/>
    </source>
</evidence>
<feature type="transmembrane region" description="Helical" evidence="7">
    <location>
        <begin position="280"/>
        <end position="301"/>
    </location>
</feature>
<evidence type="ECO:0000256" key="5">
    <source>
        <dbReference type="ARBA" id="ARBA00022989"/>
    </source>
</evidence>
<dbReference type="Gene3D" id="1.10.3720.10">
    <property type="entry name" value="MetI-like"/>
    <property type="match status" value="1"/>
</dbReference>
<comment type="subcellular location">
    <subcellularLocation>
        <location evidence="1 7">Cell membrane</location>
        <topology evidence="1 7">Multi-pass membrane protein</topology>
    </subcellularLocation>
</comment>
<dbReference type="InterPro" id="IPR035906">
    <property type="entry name" value="MetI-like_sf"/>
</dbReference>
<keyword evidence="6 7" id="KW-0472">Membrane</keyword>